<feature type="compositionally biased region" description="Basic and acidic residues" evidence="1">
    <location>
        <begin position="7"/>
        <end position="19"/>
    </location>
</feature>
<name>A0A2W5QYL6_ANCNO</name>
<protein>
    <submittedName>
        <fullName evidence="2">Uncharacterized protein</fullName>
    </submittedName>
</protein>
<dbReference type="EMBL" id="QFQD01000074">
    <property type="protein sequence ID" value="PZQ80015.1"/>
    <property type="molecule type" value="Genomic_DNA"/>
</dbReference>
<dbReference type="AlphaFoldDB" id="A0A2W5QYL6"/>
<evidence type="ECO:0000256" key="1">
    <source>
        <dbReference type="SAM" id="MobiDB-lite"/>
    </source>
</evidence>
<sequence>MPVFDAGRSRGRVELDKPSEYPVSFRPARDAGAPIPEPARTGRAPSASERQAAGEPAPLAQEFDSGRLPAFLRETAETIAALFETVNRSTPSPARIDIAAPGRLVGPEVTARARQVLALVSYRAGHLWRDLIDATVFGVAMRDIGTRHGGNANDSAKLGREKVRDGLLFARAALEDLQSWGRTQERAVQRDIALPAIGCRALGYGADVPANWHEAANDNVRRLAA</sequence>
<feature type="region of interest" description="Disordered" evidence="1">
    <location>
        <begin position="1"/>
        <end position="60"/>
    </location>
</feature>
<gene>
    <name evidence="2" type="ORF">DI549_18415</name>
</gene>
<organism evidence="2 3">
    <name type="scientific">Ancylobacter novellus</name>
    <name type="common">Thiobacillus novellus</name>
    <dbReference type="NCBI Taxonomy" id="921"/>
    <lineage>
        <taxon>Bacteria</taxon>
        <taxon>Pseudomonadati</taxon>
        <taxon>Pseudomonadota</taxon>
        <taxon>Alphaproteobacteria</taxon>
        <taxon>Hyphomicrobiales</taxon>
        <taxon>Xanthobacteraceae</taxon>
        <taxon>Ancylobacter</taxon>
    </lineage>
</organism>
<accession>A0A2W5QYL6</accession>
<reference evidence="2 3" key="1">
    <citation type="submission" date="2017-08" db="EMBL/GenBank/DDBJ databases">
        <title>Infants hospitalized years apart are colonized by the same room-sourced microbial strains.</title>
        <authorList>
            <person name="Brooks B."/>
            <person name="Olm M.R."/>
            <person name="Firek B.A."/>
            <person name="Baker R."/>
            <person name="Thomas B.C."/>
            <person name="Morowitz M.J."/>
            <person name="Banfield J.F."/>
        </authorList>
    </citation>
    <scope>NUCLEOTIDE SEQUENCE [LARGE SCALE GENOMIC DNA]</scope>
    <source>
        <strain evidence="2">S2_005_001_R2_27</strain>
    </source>
</reference>
<comment type="caution">
    <text evidence="2">The sequence shown here is derived from an EMBL/GenBank/DDBJ whole genome shotgun (WGS) entry which is preliminary data.</text>
</comment>
<evidence type="ECO:0000313" key="3">
    <source>
        <dbReference type="Proteomes" id="UP000248887"/>
    </source>
</evidence>
<dbReference type="Proteomes" id="UP000248887">
    <property type="component" value="Unassembled WGS sequence"/>
</dbReference>
<evidence type="ECO:0000313" key="2">
    <source>
        <dbReference type="EMBL" id="PZQ80015.1"/>
    </source>
</evidence>
<proteinExistence type="predicted"/>